<dbReference type="PROSITE" id="PS50895">
    <property type="entry name" value="SURF1"/>
    <property type="match status" value="1"/>
</dbReference>
<reference evidence="7 8" key="1">
    <citation type="journal article" date="2013" name="Genome Announc.">
        <title>Draft Genome of the Marine Gammaproteobacterium Halomonas titanicae.</title>
        <authorList>
            <person name="Sanchez-Porro C."/>
            <person name="de la Haba R.R."/>
            <person name="Cruz-Hernandez N."/>
            <person name="Gonzalez J.M."/>
            <person name="Reyes-Guirao C."/>
            <person name="Navarro-Sampedro L."/>
            <person name="Carballo M."/>
            <person name="Ventosa A."/>
        </authorList>
    </citation>
    <scope>NUCLEOTIDE SEQUENCE [LARGE SCALE GENOMIC DNA]</scope>
    <source>
        <strain evidence="7 8">BH1</strain>
    </source>
</reference>
<evidence type="ECO:0000256" key="3">
    <source>
        <dbReference type="ARBA" id="ARBA00022692"/>
    </source>
</evidence>
<keyword evidence="4 6" id="KW-1133">Transmembrane helix</keyword>
<dbReference type="AlphaFoldDB" id="L9U7V7"/>
<evidence type="ECO:0000313" key="8">
    <source>
        <dbReference type="Proteomes" id="UP000011651"/>
    </source>
</evidence>
<comment type="similarity">
    <text evidence="2 6">Belongs to the SURF1 family.</text>
</comment>
<organism evidence="7 8">
    <name type="scientific">Vreelandella titanicae BH1</name>
    <dbReference type="NCBI Taxonomy" id="1204738"/>
    <lineage>
        <taxon>Bacteria</taxon>
        <taxon>Pseudomonadati</taxon>
        <taxon>Pseudomonadota</taxon>
        <taxon>Gammaproteobacteria</taxon>
        <taxon>Oceanospirillales</taxon>
        <taxon>Halomonadaceae</taxon>
        <taxon>Vreelandella</taxon>
    </lineage>
</organism>
<evidence type="ECO:0000256" key="6">
    <source>
        <dbReference type="RuleBase" id="RU363076"/>
    </source>
</evidence>
<dbReference type="PATRIC" id="fig|1204738.3.peg.3370"/>
<comment type="caution">
    <text evidence="7">The sequence shown here is derived from an EMBL/GenBank/DDBJ whole genome shotgun (WGS) entry which is preliminary data.</text>
</comment>
<sequence>MSRQANPILHLRESSRRREEALSRIRKTAPMAKLITIAINTAAMSSCNHMMNPSRQWRFYSWCLFWSLLVALGISLGLWQWERADDKRLAIAVRDAAPTLVQPTEQPAQGAQVTLRGQYLAEQTLYLDNRVVDGRVGVAVLTPLRDSFGQLWLVQRGFLATGPRRETPQTTTPSGTVEVIGEWQEVQSGGPLYGENREGARLQQLSLEPWHASLGAFSYPGWLHASEGDGVLIPWWEANVMPPSRHMGYAFQWWGLALAALMVMFIGGYKLRRDGADKKALVNKNKQR</sequence>
<name>L9U7V7_9GAMM</name>
<keyword evidence="5 6" id="KW-0472">Membrane</keyword>
<proteinExistence type="inferred from homology"/>
<evidence type="ECO:0000256" key="2">
    <source>
        <dbReference type="ARBA" id="ARBA00007165"/>
    </source>
</evidence>
<dbReference type="Proteomes" id="UP000011651">
    <property type="component" value="Unassembled WGS sequence"/>
</dbReference>
<comment type="subcellular location">
    <subcellularLocation>
        <location evidence="6">Cell membrane</location>
        <topology evidence="6">Multi-pass membrane protein</topology>
    </subcellularLocation>
    <subcellularLocation>
        <location evidence="1">Membrane</location>
    </subcellularLocation>
</comment>
<keyword evidence="6" id="KW-1003">Cell membrane</keyword>
<feature type="transmembrane region" description="Helical" evidence="6">
    <location>
        <begin position="59"/>
        <end position="79"/>
    </location>
</feature>
<accession>L9U7V7</accession>
<dbReference type="InterPro" id="IPR045214">
    <property type="entry name" value="Surf1/Surf4"/>
</dbReference>
<evidence type="ECO:0000313" key="7">
    <source>
        <dbReference type="EMBL" id="ELY20924.1"/>
    </source>
</evidence>
<protein>
    <recommendedName>
        <fullName evidence="6">SURF1-like protein</fullName>
    </recommendedName>
</protein>
<dbReference type="GO" id="GO:0005886">
    <property type="term" value="C:plasma membrane"/>
    <property type="evidence" value="ECO:0007669"/>
    <property type="project" value="UniProtKB-SubCell"/>
</dbReference>
<gene>
    <name evidence="7" type="ORF">HALTITAN_2241</name>
</gene>
<dbReference type="PANTHER" id="PTHR23427:SF2">
    <property type="entry name" value="SURFEIT LOCUS PROTEIN 1"/>
    <property type="match status" value="1"/>
</dbReference>
<evidence type="ECO:0000256" key="5">
    <source>
        <dbReference type="ARBA" id="ARBA00023136"/>
    </source>
</evidence>
<evidence type="ECO:0000256" key="1">
    <source>
        <dbReference type="ARBA" id="ARBA00004370"/>
    </source>
</evidence>
<dbReference type="CDD" id="cd06662">
    <property type="entry name" value="SURF1"/>
    <property type="match status" value="1"/>
</dbReference>
<dbReference type="EMBL" id="AOPO01000010">
    <property type="protein sequence ID" value="ELY20924.1"/>
    <property type="molecule type" value="Genomic_DNA"/>
</dbReference>
<dbReference type="InterPro" id="IPR002994">
    <property type="entry name" value="Surf1/Shy1"/>
</dbReference>
<evidence type="ECO:0000256" key="4">
    <source>
        <dbReference type="ARBA" id="ARBA00022989"/>
    </source>
</evidence>
<keyword evidence="3 6" id="KW-0812">Transmembrane</keyword>
<dbReference type="Pfam" id="PF02104">
    <property type="entry name" value="SURF1"/>
    <property type="match status" value="1"/>
</dbReference>
<dbReference type="PANTHER" id="PTHR23427">
    <property type="entry name" value="SURFEIT LOCUS PROTEIN"/>
    <property type="match status" value="1"/>
</dbReference>
<feature type="transmembrane region" description="Helical" evidence="6">
    <location>
        <begin position="251"/>
        <end position="269"/>
    </location>
</feature>